<dbReference type="SUPFAM" id="SSF53448">
    <property type="entry name" value="Nucleotide-diphospho-sugar transferases"/>
    <property type="match status" value="1"/>
</dbReference>
<dbReference type="AlphaFoldDB" id="A0A645AQ38"/>
<proteinExistence type="predicted"/>
<accession>A0A645AQ38</accession>
<name>A0A645AQ38_9ZZZZ</name>
<dbReference type="GO" id="GO:0061603">
    <property type="term" value="F:molybdenum cofactor guanylyltransferase activity"/>
    <property type="evidence" value="ECO:0007669"/>
    <property type="project" value="UniProtKB-EC"/>
</dbReference>
<dbReference type="InterPro" id="IPR025877">
    <property type="entry name" value="MobA-like_NTP_Trfase"/>
</dbReference>
<dbReference type="CDD" id="cd04182">
    <property type="entry name" value="GT_2_like_f"/>
    <property type="match status" value="1"/>
</dbReference>
<keyword evidence="2" id="KW-0808">Transferase</keyword>
<evidence type="ECO:0000259" key="1">
    <source>
        <dbReference type="Pfam" id="PF12804"/>
    </source>
</evidence>
<reference evidence="2" key="1">
    <citation type="submission" date="2019-08" db="EMBL/GenBank/DDBJ databases">
        <authorList>
            <person name="Kucharzyk K."/>
            <person name="Murdoch R.W."/>
            <person name="Higgins S."/>
            <person name="Loffler F."/>
        </authorList>
    </citation>
    <scope>NUCLEOTIDE SEQUENCE</scope>
</reference>
<dbReference type="Gene3D" id="3.90.550.10">
    <property type="entry name" value="Spore Coat Polysaccharide Biosynthesis Protein SpsA, Chain A"/>
    <property type="match status" value="1"/>
</dbReference>
<dbReference type="EMBL" id="VSSQ01015249">
    <property type="protein sequence ID" value="MPM55382.1"/>
    <property type="molecule type" value="Genomic_DNA"/>
</dbReference>
<keyword evidence="2" id="KW-0548">Nucleotidyltransferase</keyword>
<dbReference type="EC" id="2.7.7.77" evidence="2"/>
<feature type="domain" description="MobA-like NTP transferase" evidence="1">
    <location>
        <begin position="1"/>
        <end position="148"/>
    </location>
</feature>
<dbReference type="PANTHER" id="PTHR43777">
    <property type="entry name" value="MOLYBDENUM COFACTOR CYTIDYLYLTRANSFERASE"/>
    <property type="match status" value="1"/>
</dbReference>
<dbReference type="InterPro" id="IPR029044">
    <property type="entry name" value="Nucleotide-diphossugar_trans"/>
</dbReference>
<comment type="caution">
    <text evidence="2">The sequence shown here is derived from an EMBL/GenBank/DDBJ whole genome shotgun (WGS) entry which is preliminary data.</text>
</comment>
<dbReference type="Pfam" id="PF12804">
    <property type="entry name" value="NTP_transf_3"/>
    <property type="match status" value="1"/>
</dbReference>
<evidence type="ECO:0000313" key="2">
    <source>
        <dbReference type="EMBL" id="MPM55382.1"/>
    </source>
</evidence>
<organism evidence="2">
    <name type="scientific">bioreactor metagenome</name>
    <dbReference type="NCBI Taxonomy" id="1076179"/>
    <lineage>
        <taxon>unclassified sequences</taxon>
        <taxon>metagenomes</taxon>
        <taxon>ecological metagenomes</taxon>
    </lineage>
</organism>
<dbReference type="PANTHER" id="PTHR43777:SF1">
    <property type="entry name" value="MOLYBDENUM COFACTOR CYTIDYLYLTRANSFERASE"/>
    <property type="match status" value="1"/>
</dbReference>
<gene>
    <name evidence="2" type="primary">mobA_21</name>
    <name evidence="2" type="ORF">SDC9_102177</name>
</gene>
<sequence length="179" mass="20119">MGKQKLILPLKNSTIVENAVETVKSCKAFWEILVVYHSEEVMDRIKKYDVKAVYNARAEFGQSTSVIEGIKNSDPDAKAYMFIAGDQPFITKDIIEALINAWKKNQNSIIVPCYDGKKGMPTIFPVGFKQELMNITGDTGGRTIIQGNSDRVMFVDFYGTMAGFDIDTPEEYNETLKII</sequence>
<protein>
    <submittedName>
        <fullName evidence="2">Molybdenum cofactor guanylyltransferase</fullName>
        <ecNumber evidence="2">2.7.7.77</ecNumber>
    </submittedName>
</protein>